<reference evidence="2" key="2">
    <citation type="journal article" date="2007" name="Science">
        <title>Draft genome sequence of the sexually transmitted pathogen Trichomonas vaginalis.</title>
        <authorList>
            <person name="Carlton J.M."/>
            <person name="Hirt R.P."/>
            <person name="Silva J.C."/>
            <person name="Delcher A.L."/>
            <person name="Schatz M."/>
            <person name="Zhao Q."/>
            <person name="Wortman J.R."/>
            <person name="Bidwell S.L."/>
            <person name="Alsmark U.C.M."/>
            <person name="Besteiro S."/>
            <person name="Sicheritz-Ponten T."/>
            <person name="Noel C.J."/>
            <person name="Dacks J.B."/>
            <person name="Foster P.G."/>
            <person name="Simillion C."/>
            <person name="Van de Peer Y."/>
            <person name="Miranda-Saavedra D."/>
            <person name="Barton G.J."/>
            <person name="Westrop G.D."/>
            <person name="Mueller S."/>
            <person name="Dessi D."/>
            <person name="Fiori P.L."/>
            <person name="Ren Q."/>
            <person name="Paulsen I."/>
            <person name="Zhang H."/>
            <person name="Bastida-Corcuera F.D."/>
            <person name="Simoes-Barbosa A."/>
            <person name="Brown M.T."/>
            <person name="Hayes R.D."/>
            <person name="Mukherjee M."/>
            <person name="Okumura C.Y."/>
            <person name="Schneider R."/>
            <person name="Smith A.J."/>
            <person name="Vanacova S."/>
            <person name="Villalvazo M."/>
            <person name="Haas B.J."/>
            <person name="Pertea M."/>
            <person name="Feldblyum T.V."/>
            <person name="Utterback T.R."/>
            <person name="Shu C.L."/>
            <person name="Osoegawa K."/>
            <person name="de Jong P.J."/>
            <person name="Hrdy I."/>
            <person name="Horvathova L."/>
            <person name="Zubacova Z."/>
            <person name="Dolezal P."/>
            <person name="Malik S.B."/>
            <person name="Logsdon J.M. Jr."/>
            <person name="Henze K."/>
            <person name="Gupta A."/>
            <person name="Wang C.C."/>
            <person name="Dunne R.L."/>
            <person name="Upcroft J.A."/>
            <person name="Upcroft P."/>
            <person name="White O."/>
            <person name="Salzberg S.L."/>
            <person name="Tang P."/>
            <person name="Chiu C.-H."/>
            <person name="Lee Y.-S."/>
            <person name="Embley T.M."/>
            <person name="Coombs G.H."/>
            <person name="Mottram J.C."/>
            <person name="Tachezy J."/>
            <person name="Fraser-Liggett C.M."/>
            <person name="Johnson P.J."/>
        </authorList>
    </citation>
    <scope>NUCLEOTIDE SEQUENCE [LARGE SCALE GENOMIC DNA]</scope>
    <source>
        <strain evidence="2">G3</strain>
    </source>
</reference>
<protein>
    <submittedName>
        <fullName evidence="2">Uncharacterized protein</fullName>
    </submittedName>
</protein>
<dbReference type="Proteomes" id="UP000001542">
    <property type="component" value="Unassembled WGS sequence"/>
</dbReference>
<dbReference type="OrthoDB" id="10416281at2759"/>
<dbReference type="InterPro" id="IPR011992">
    <property type="entry name" value="EF-hand-dom_pair"/>
</dbReference>
<sequence>MTEEGAEETAPAAAPAFPAQSDGPSPSSIAAGVAALLSVPPEKRLIETLQTMIKTPDRDVNWDDILTFYSFFGRRFEGEEQENAFKKKFNPENKQQIKSDIATAAMADIFKQQEFLLTLQVDAKVLDQKTHQWNHHAADLRYMLNQIGEPLQDQDADDLIREALGKGDDLIDLKAYLELICTH</sequence>
<evidence type="ECO:0000256" key="1">
    <source>
        <dbReference type="SAM" id="MobiDB-lite"/>
    </source>
</evidence>
<dbReference type="RefSeq" id="XP_001310187.1">
    <property type="nucleotide sequence ID" value="XM_001310186.1"/>
</dbReference>
<keyword evidence="3" id="KW-1185">Reference proteome</keyword>
<accession>A2FCX1</accession>
<dbReference type="AlphaFoldDB" id="A2FCX1"/>
<dbReference type="Gene3D" id="1.10.238.10">
    <property type="entry name" value="EF-hand"/>
    <property type="match status" value="1"/>
</dbReference>
<dbReference type="KEGG" id="tva:4755038"/>
<reference evidence="2" key="1">
    <citation type="submission" date="2006-10" db="EMBL/GenBank/DDBJ databases">
        <authorList>
            <person name="Amadeo P."/>
            <person name="Zhao Q."/>
            <person name="Wortman J."/>
            <person name="Fraser-Liggett C."/>
            <person name="Carlton J."/>
        </authorList>
    </citation>
    <scope>NUCLEOTIDE SEQUENCE</scope>
    <source>
        <strain evidence="2">G3</strain>
    </source>
</reference>
<organism evidence="2 3">
    <name type="scientific">Trichomonas vaginalis (strain ATCC PRA-98 / G3)</name>
    <dbReference type="NCBI Taxonomy" id="412133"/>
    <lineage>
        <taxon>Eukaryota</taxon>
        <taxon>Metamonada</taxon>
        <taxon>Parabasalia</taxon>
        <taxon>Trichomonadida</taxon>
        <taxon>Trichomonadidae</taxon>
        <taxon>Trichomonas</taxon>
    </lineage>
</organism>
<evidence type="ECO:0000313" key="2">
    <source>
        <dbReference type="EMBL" id="EAX97257.1"/>
    </source>
</evidence>
<gene>
    <name evidence="2" type="ORF">TVAG_037640</name>
</gene>
<dbReference type="InParanoid" id="A2FCX1"/>
<dbReference type="VEuPathDB" id="TrichDB:TVAG_037640"/>
<evidence type="ECO:0000313" key="3">
    <source>
        <dbReference type="Proteomes" id="UP000001542"/>
    </source>
</evidence>
<feature type="compositionally biased region" description="Low complexity" evidence="1">
    <location>
        <begin position="8"/>
        <end position="19"/>
    </location>
</feature>
<name>A2FCX1_TRIV3</name>
<dbReference type="VEuPathDB" id="TrichDB:TVAGG3_0417980"/>
<feature type="region of interest" description="Disordered" evidence="1">
    <location>
        <begin position="1"/>
        <end position="26"/>
    </location>
</feature>
<dbReference type="SUPFAM" id="SSF47473">
    <property type="entry name" value="EF-hand"/>
    <property type="match status" value="1"/>
</dbReference>
<dbReference type="SMR" id="A2FCX1"/>
<proteinExistence type="predicted"/>
<dbReference type="EMBL" id="DS113723">
    <property type="protein sequence ID" value="EAX97257.1"/>
    <property type="molecule type" value="Genomic_DNA"/>
</dbReference>